<dbReference type="GO" id="GO:0008270">
    <property type="term" value="F:zinc ion binding"/>
    <property type="evidence" value="ECO:0007669"/>
    <property type="project" value="UniProtKB-UniRule"/>
</dbReference>
<keyword evidence="4 9" id="KW-0479">Metal-binding</keyword>
<protein>
    <recommendedName>
        <fullName evidence="3 10">Carbonic anhydrase</fullName>
        <ecNumber evidence="2 10">4.2.1.1</ecNumber>
    </recommendedName>
    <alternativeName>
        <fullName evidence="7 10">Carbonate dehydratase</fullName>
    </alternativeName>
</protein>
<comment type="function">
    <text evidence="10">Reversible hydration of carbon dioxide.</text>
</comment>
<dbReference type="SUPFAM" id="SSF53056">
    <property type="entry name" value="beta-carbonic anhydrase, cab"/>
    <property type="match status" value="1"/>
</dbReference>
<proteinExistence type="inferred from homology"/>
<accession>H6WB75</accession>
<feature type="binding site" evidence="9">
    <location>
        <position position="151"/>
    </location>
    <ligand>
        <name>Zn(2+)</name>
        <dbReference type="ChEBI" id="CHEBI:29105"/>
    </ligand>
</feature>
<evidence type="ECO:0000256" key="9">
    <source>
        <dbReference type="PIRSR" id="PIRSR601765-1"/>
    </source>
</evidence>
<keyword evidence="5 9" id="KW-0862">Zinc</keyword>
<dbReference type="InterPro" id="IPR036874">
    <property type="entry name" value="Carbonic_anhydrase_sf"/>
</dbReference>
<dbReference type="GO" id="GO:0015976">
    <property type="term" value="P:carbon utilization"/>
    <property type="evidence" value="ECO:0007669"/>
    <property type="project" value="InterPro"/>
</dbReference>
<dbReference type="InterPro" id="IPR015892">
    <property type="entry name" value="Carbonic_anhydrase_CS"/>
</dbReference>
<dbReference type="PANTHER" id="PTHR11002:SF76">
    <property type="entry name" value="CARBONIC ANHYDRASE"/>
    <property type="match status" value="1"/>
</dbReference>
<dbReference type="InterPro" id="IPR001765">
    <property type="entry name" value="Carbonic_anhydrase"/>
</dbReference>
<comment type="catalytic activity">
    <reaction evidence="8 10">
        <text>hydrogencarbonate + H(+) = CO2 + H2O</text>
        <dbReference type="Rhea" id="RHEA:10748"/>
        <dbReference type="ChEBI" id="CHEBI:15377"/>
        <dbReference type="ChEBI" id="CHEBI:15378"/>
        <dbReference type="ChEBI" id="CHEBI:16526"/>
        <dbReference type="ChEBI" id="CHEBI:17544"/>
        <dbReference type="EC" id="4.2.1.1"/>
    </reaction>
</comment>
<feature type="binding site" evidence="9">
    <location>
        <position position="94"/>
    </location>
    <ligand>
        <name>Zn(2+)</name>
        <dbReference type="ChEBI" id="CHEBI:29105"/>
    </ligand>
</feature>
<dbReference type="PANTHER" id="PTHR11002">
    <property type="entry name" value="CARBONIC ANHYDRASE"/>
    <property type="match status" value="1"/>
</dbReference>
<evidence type="ECO:0000256" key="2">
    <source>
        <dbReference type="ARBA" id="ARBA00012925"/>
    </source>
</evidence>
<gene>
    <name evidence="12" type="primary">CA_beta</name>
</gene>
<sequence>MKVVFFFLFFVQSTMGFVQCAQSISKDLASSTAIKSTTEDTEKSKSIWSLDSPLEHLFENNKKWVRESVEKDPEVFTRLKDAQQPKYLYIGCSDSRVPAQNMLGLQAGELFVIRNVANLCINSDFSLLSVLLFSIEVLEVTDVIVCGHYGCGGVNAAMKNKDHGLLEHWLHHIRNVQRLHKSELVQIPDESQRFKRLVELNVQESCLNLFSNPIVQKKQATASQPRIHGWVYDIATGYVKDLKIDFKTEIKKYRDIYRLYDFPGGGAGPGMTGAMNVNMISQKADEAAEQLIGAAGDVEQKGFWGRIFR</sequence>
<evidence type="ECO:0000256" key="5">
    <source>
        <dbReference type="ARBA" id="ARBA00022833"/>
    </source>
</evidence>
<evidence type="ECO:0000256" key="3">
    <source>
        <dbReference type="ARBA" id="ARBA00014628"/>
    </source>
</evidence>
<evidence type="ECO:0000256" key="4">
    <source>
        <dbReference type="ARBA" id="ARBA00022723"/>
    </source>
</evidence>
<dbReference type="Pfam" id="PF00484">
    <property type="entry name" value="Pro_CA"/>
    <property type="match status" value="1"/>
</dbReference>
<feature type="signal peptide" evidence="11">
    <location>
        <begin position="1"/>
        <end position="16"/>
    </location>
</feature>
<evidence type="ECO:0000256" key="11">
    <source>
        <dbReference type="SAM" id="SignalP"/>
    </source>
</evidence>
<reference evidence="12" key="1">
    <citation type="journal article" date="2012" name="Mol. Biol. Evol.">
        <title>Transcriptomic Evidence for the Expression of Horizontally Transferred Algal Nuclear Genes in the Photosynthetic Sea Slug, Elysia chlorotica.</title>
        <authorList>
            <person name="Pierce S.K."/>
            <person name="Fang X."/>
            <person name="Schwartz J.A."/>
            <person name="Jiang X."/>
            <person name="Zhao W."/>
            <person name="Curtis N.E."/>
            <person name="Kocot K.M."/>
            <person name="Yang B."/>
            <person name="Wang J."/>
        </authorList>
    </citation>
    <scope>NUCLEOTIDE SEQUENCE</scope>
</reference>
<evidence type="ECO:0000256" key="8">
    <source>
        <dbReference type="ARBA" id="ARBA00048348"/>
    </source>
</evidence>
<dbReference type="FunFam" id="3.40.1050.10:FF:000001">
    <property type="entry name" value="Carbonic anhydrase"/>
    <property type="match status" value="1"/>
</dbReference>
<keyword evidence="6 10" id="KW-0456">Lyase</keyword>
<feature type="binding site" evidence="9">
    <location>
        <position position="92"/>
    </location>
    <ligand>
        <name>Zn(2+)</name>
        <dbReference type="ChEBI" id="CHEBI:29105"/>
    </ligand>
</feature>
<dbReference type="CDD" id="cd00883">
    <property type="entry name" value="beta_CA_cladeA"/>
    <property type="match status" value="1"/>
</dbReference>
<dbReference type="SMART" id="SM00947">
    <property type="entry name" value="Pro_CA"/>
    <property type="match status" value="1"/>
</dbReference>
<keyword evidence="11" id="KW-0732">Signal</keyword>
<comment type="similarity">
    <text evidence="1 10">Belongs to the beta-class carbonic anhydrase family.</text>
</comment>
<dbReference type="PROSITE" id="PS00704">
    <property type="entry name" value="PROK_CO2_ANHYDRASE_1"/>
    <property type="match status" value="1"/>
</dbReference>
<name>H6WB75_VAULI</name>
<dbReference type="AlphaFoldDB" id="H6WB75"/>
<evidence type="ECO:0000256" key="6">
    <source>
        <dbReference type="ARBA" id="ARBA00023239"/>
    </source>
</evidence>
<organism evidence="12">
    <name type="scientific">Vaucheria litorea</name>
    <name type="common">Yellow-green alga</name>
    <dbReference type="NCBI Taxonomy" id="109269"/>
    <lineage>
        <taxon>Eukaryota</taxon>
        <taxon>Sar</taxon>
        <taxon>Stramenopiles</taxon>
        <taxon>Ochrophyta</taxon>
        <taxon>PX clade</taxon>
        <taxon>Xanthophyceae</taxon>
        <taxon>Vaucheriales</taxon>
        <taxon>Vaucheriaceae</taxon>
        <taxon>Vaucheria</taxon>
    </lineage>
</organism>
<evidence type="ECO:0000256" key="1">
    <source>
        <dbReference type="ARBA" id="ARBA00006217"/>
    </source>
</evidence>
<dbReference type="EC" id="4.2.1.1" evidence="2 10"/>
<dbReference type="GO" id="GO:0004089">
    <property type="term" value="F:carbonate dehydratase activity"/>
    <property type="evidence" value="ECO:0007669"/>
    <property type="project" value="UniProtKB-UniRule"/>
</dbReference>
<evidence type="ECO:0000313" key="12">
    <source>
        <dbReference type="EMBL" id="AFA52563.1"/>
    </source>
</evidence>
<dbReference type="EMBL" id="JQ062394">
    <property type="protein sequence ID" value="AFA52563.1"/>
    <property type="molecule type" value="Genomic_DNA"/>
</dbReference>
<feature type="binding site" evidence="9">
    <location>
        <position position="148"/>
    </location>
    <ligand>
        <name>Zn(2+)</name>
        <dbReference type="ChEBI" id="CHEBI:29105"/>
    </ligand>
</feature>
<evidence type="ECO:0000256" key="7">
    <source>
        <dbReference type="ARBA" id="ARBA00031969"/>
    </source>
</evidence>
<dbReference type="Gene3D" id="3.40.1050.10">
    <property type="entry name" value="Carbonic anhydrase"/>
    <property type="match status" value="1"/>
</dbReference>
<feature type="chain" id="PRO_5030172765" description="Carbonic anhydrase" evidence="11">
    <location>
        <begin position="17"/>
        <end position="309"/>
    </location>
</feature>
<comment type="cofactor">
    <cofactor evidence="9">
        <name>Zn(2+)</name>
        <dbReference type="ChEBI" id="CHEBI:29105"/>
    </cofactor>
    <text evidence="9">Binds 1 zinc ion per subunit.</text>
</comment>
<evidence type="ECO:0000256" key="10">
    <source>
        <dbReference type="RuleBase" id="RU003956"/>
    </source>
</evidence>